<dbReference type="EMBL" id="CM029047">
    <property type="protein sequence ID" value="KAG2582404.1"/>
    <property type="molecule type" value="Genomic_DNA"/>
</dbReference>
<keyword evidence="6" id="KW-1185">Reference proteome</keyword>
<dbReference type="GO" id="GO:0006357">
    <property type="term" value="P:regulation of transcription by RNA polymerase II"/>
    <property type="evidence" value="ECO:0007669"/>
    <property type="project" value="TreeGrafter"/>
</dbReference>
<keyword evidence="2" id="KW-0863">Zinc-finger</keyword>
<dbReference type="InterPro" id="IPR036236">
    <property type="entry name" value="Znf_C2H2_sf"/>
</dbReference>
<keyword evidence="3" id="KW-0862">Zinc</keyword>
<dbReference type="SMART" id="SM00614">
    <property type="entry name" value="ZnF_BED"/>
    <property type="match status" value="1"/>
</dbReference>
<dbReference type="SUPFAM" id="SSF57667">
    <property type="entry name" value="beta-beta-alpha zinc fingers"/>
    <property type="match status" value="1"/>
</dbReference>
<evidence type="ECO:0000256" key="3">
    <source>
        <dbReference type="ARBA" id="ARBA00022833"/>
    </source>
</evidence>
<evidence type="ECO:0000259" key="4">
    <source>
        <dbReference type="Pfam" id="PF02892"/>
    </source>
</evidence>
<dbReference type="InterPro" id="IPR003656">
    <property type="entry name" value="Znf_BED"/>
</dbReference>
<evidence type="ECO:0000256" key="2">
    <source>
        <dbReference type="ARBA" id="ARBA00022771"/>
    </source>
</evidence>
<dbReference type="PANTHER" id="PTHR34396:SF25">
    <property type="entry name" value="BOUNDARY ELEMENT ASSOCIATED FACTOR"/>
    <property type="match status" value="1"/>
</dbReference>
<sequence>WQETENSSINLCSEGVDLNLIQPNLEEDVSTESLLANKKLRSNVWKEFELTMLDDGTYKAICKCCKKDFVAGNRAGTSHLKYHIGVCHNIILSKRRKYGSPKLDIPIFDQQRSRDDFSRMVLAHGYSFNM</sequence>
<reference evidence="5" key="1">
    <citation type="submission" date="2020-05" db="EMBL/GenBank/DDBJ databases">
        <title>WGS assembly of Panicum virgatum.</title>
        <authorList>
            <person name="Lovell J.T."/>
            <person name="Jenkins J."/>
            <person name="Shu S."/>
            <person name="Juenger T.E."/>
            <person name="Schmutz J."/>
        </authorList>
    </citation>
    <scope>NUCLEOTIDE SEQUENCE</scope>
    <source>
        <strain evidence="5">AP13</strain>
    </source>
</reference>
<dbReference type="AlphaFoldDB" id="A0A8T0RA90"/>
<feature type="domain" description="BED-type" evidence="4">
    <location>
        <begin position="42"/>
        <end position="89"/>
    </location>
</feature>
<protein>
    <recommendedName>
        <fullName evidence="4">BED-type domain-containing protein</fullName>
    </recommendedName>
</protein>
<feature type="non-terminal residue" evidence="5">
    <location>
        <position position="130"/>
    </location>
</feature>
<evidence type="ECO:0000256" key="1">
    <source>
        <dbReference type="ARBA" id="ARBA00022723"/>
    </source>
</evidence>
<comment type="caution">
    <text evidence="5">The sequence shown here is derived from an EMBL/GenBank/DDBJ whole genome shotgun (WGS) entry which is preliminary data.</text>
</comment>
<feature type="non-terminal residue" evidence="5">
    <location>
        <position position="1"/>
    </location>
</feature>
<evidence type="ECO:0000313" key="6">
    <source>
        <dbReference type="Proteomes" id="UP000823388"/>
    </source>
</evidence>
<name>A0A8T0RA90_PANVG</name>
<dbReference type="GO" id="GO:0008270">
    <property type="term" value="F:zinc ion binding"/>
    <property type="evidence" value="ECO:0007669"/>
    <property type="project" value="UniProtKB-KW"/>
</dbReference>
<dbReference type="InterPro" id="IPR053031">
    <property type="entry name" value="Cuticle_assoc_protein"/>
</dbReference>
<dbReference type="PANTHER" id="PTHR34396">
    <property type="entry name" value="OS03G0264950 PROTEIN-RELATED"/>
    <property type="match status" value="1"/>
</dbReference>
<dbReference type="GO" id="GO:1990837">
    <property type="term" value="F:sequence-specific double-stranded DNA binding"/>
    <property type="evidence" value="ECO:0007669"/>
    <property type="project" value="TreeGrafter"/>
</dbReference>
<dbReference type="Proteomes" id="UP000823388">
    <property type="component" value="Chromosome 6K"/>
</dbReference>
<evidence type="ECO:0000313" key="5">
    <source>
        <dbReference type="EMBL" id="KAG2582404.1"/>
    </source>
</evidence>
<proteinExistence type="predicted"/>
<organism evidence="5 6">
    <name type="scientific">Panicum virgatum</name>
    <name type="common">Blackwell switchgrass</name>
    <dbReference type="NCBI Taxonomy" id="38727"/>
    <lineage>
        <taxon>Eukaryota</taxon>
        <taxon>Viridiplantae</taxon>
        <taxon>Streptophyta</taxon>
        <taxon>Embryophyta</taxon>
        <taxon>Tracheophyta</taxon>
        <taxon>Spermatophyta</taxon>
        <taxon>Magnoliopsida</taxon>
        <taxon>Liliopsida</taxon>
        <taxon>Poales</taxon>
        <taxon>Poaceae</taxon>
        <taxon>PACMAD clade</taxon>
        <taxon>Panicoideae</taxon>
        <taxon>Panicodae</taxon>
        <taxon>Paniceae</taxon>
        <taxon>Panicinae</taxon>
        <taxon>Panicum</taxon>
        <taxon>Panicum sect. Hiantes</taxon>
    </lineage>
</organism>
<keyword evidence="1" id="KW-0479">Metal-binding</keyword>
<accession>A0A8T0RA90</accession>
<dbReference type="Pfam" id="PF02892">
    <property type="entry name" value="zf-BED"/>
    <property type="match status" value="1"/>
</dbReference>
<dbReference type="GO" id="GO:0005634">
    <property type="term" value="C:nucleus"/>
    <property type="evidence" value="ECO:0007669"/>
    <property type="project" value="TreeGrafter"/>
</dbReference>
<gene>
    <name evidence="5" type="ORF">PVAP13_6KG102870</name>
</gene>